<evidence type="ECO:0000313" key="1">
    <source>
        <dbReference type="EMBL" id="MCF1597755.1"/>
    </source>
</evidence>
<comment type="caution">
    <text evidence="1">The sequence shown here is derived from an EMBL/GenBank/DDBJ whole genome shotgun (WGS) entry which is preliminary data.</text>
</comment>
<gene>
    <name evidence="1" type="ORF">L0P92_29980</name>
</gene>
<proteinExistence type="predicted"/>
<accession>A0A9X1Q4C5</accession>
<reference evidence="1" key="1">
    <citation type="submission" date="2022-01" db="EMBL/GenBank/DDBJ databases">
        <title>Draft Genome Sequences of Seven Type Strains of the Genus Streptomyces.</title>
        <authorList>
            <person name="Aziz S."/>
            <person name="Coretto E."/>
            <person name="Chronakova A."/>
            <person name="Sproer C."/>
            <person name="Huber K."/>
            <person name="Nouioui I."/>
            <person name="Gross H."/>
        </authorList>
    </citation>
    <scope>NUCLEOTIDE SEQUENCE</scope>
    <source>
        <strain evidence="1">DSM 103493</strain>
    </source>
</reference>
<dbReference type="Proteomes" id="UP001139384">
    <property type="component" value="Unassembled WGS sequence"/>
</dbReference>
<dbReference type="EMBL" id="JAKEIP010000166">
    <property type="protein sequence ID" value="MCF1597755.1"/>
    <property type="molecule type" value="Genomic_DNA"/>
</dbReference>
<keyword evidence="2" id="KW-1185">Reference proteome</keyword>
<dbReference type="AlphaFoldDB" id="A0A9X1Q4C5"/>
<organism evidence="1 2">
    <name type="scientific">Streptomyces muensis</name>
    <dbReference type="NCBI Taxonomy" id="1077944"/>
    <lineage>
        <taxon>Bacteria</taxon>
        <taxon>Bacillati</taxon>
        <taxon>Actinomycetota</taxon>
        <taxon>Actinomycetes</taxon>
        <taxon>Kitasatosporales</taxon>
        <taxon>Streptomycetaceae</taxon>
        <taxon>Streptomyces</taxon>
    </lineage>
</organism>
<dbReference type="RefSeq" id="WP_234766179.1">
    <property type="nucleotide sequence ID" value="NZ_JAKEIP010000166.1"/>
</dbReference>
<evidence type="ECO:0000313" key="2">
    <source>
        <dbReference type="Proteomes" id="UP001139384"/>
    </source>
</evidence>
<protein>
    <submittedName>
        <fullName evidence="1">Uncharacterized protein</fullName>
    </submittedName>
</protein>
<name>A0A9X1Q4C5_STRM4</name>
<sequence>MSNEEIFELEPIDQTALRSGEGTSVWETVRGRRNRISIGRQPLTDPAGRLDAATLTDLERAYPSPAHTLSLLSLSLTLLPDRDCRFVSADLIMTAEEAPNEALFVRLDPAERASTIEVTTAKAAFGGSLADPLFSAVSAELTPRTEESKLTKTEVGLESFGTGTPEAGWRLTVTSAREIPLTTDGLLAVLARSRAHSGAVRLNVVAEIEVRTSGDRWLTWIFKRHDPPSVTQTITLS</sequence>